<dbReference type="Proteomes" id="UP001632037">
    <property type="component" value="Unassembled WGS sequence"/>
</dbReference>
<comment type="caution">
    <text evidence="2">The sequence shown here is derived from an EMBL/GenBank/DDBJ whole genome shotgun (WGS) entry which is preliminary data.</text>
</comment>
<sequence length="217" mass="24346">MTPAKLLQNLLILQLEAVKALVTEYHQQTEAYVQQFHQLPFSQEDAEAAHDARITLRNISSTSPSLAEGCAVSAVILEATKKHCGVDMSATSPEHLESFVDIARNDVKLAEERVHVLFVLDASLKGKKDMQSKFESKQGYDLLVQWLALSCSYQDETSKAITELLLLVLQRHMPAMSFTIKTVIKGLSNYKKVMKGNKKNKALLNNVINQYREKINS</sequence>
<reference evidence="2 3" key="1">
    <citation type="submission" date="2024-09" db="EMBL/GenBank/DDBJ databases">
        <title>Genome sequencing and assembly of Phytophthora oleae, isolate VK10A, causative agent of rot of olive drupes.</title>
        <authorList>
            <person name="Conti Taguali S."/>
            <person name="Riolo M."/>
            <person name="La Spada F."/>
            <person name="Cacciola S.O."/>
            <person name="Dionisio G."/>
        </authorList>
    </citation>
    <scope>NUCLEOTIDE SEQUENCE [LARGE SCALE GENOMIC DNA]</scope>
    <source>
        <strain evidence="2 3">VK10A</strain>
    </source>
</reference>
<dbReference type="AlphaFoldDB" id="A0ABD3F8Z9"/>
<protein>
    <submittedName>
        <fullName evidence="2">Uncharacterized protein</fullName>
    </submittedName>
</protein>
<feature type="signal peptide" evidence="1">
    <location>
        <begin position="1"/>
        <end position="20"/>
    </location>
</feature>
<feature type="chain" id="PRO_5044834058" evidence="1">
    <location>
        <begin position="21"/>
        <end position="217"/>
    </location>
</feature>
<keyword evidence="3" id="KW-1185">Reference proteome</keyword>
<evidence type="ECO:0000256" key="1">
    <source>
        <dbReference type="SAM" id="SignalP"/>
    </source>
</evidence>
<evidence type="ECO:0000313" key="2">
    <source>
        <dbReference type="EMBL" id="KAL3662946.1"/>
    </source>
</evidence>
<organism evidence="2 3">
    <name type="scientific">Phytophthora oleae</name>
    <dbReference type="NCBI Taxonomy" id="2107226"/>
    <lineage>
        <taxon>Eukaryota</taxon>
        <taxon>Sar</taxon>
        <taxon>Stramenopiles</taxon>
        <taxon>Oomycota</taxon>
        <taxon>Peronosporomycetes</taxon>
        <taxon>Peronosporales</taxon>
        <taxon>Peronosporaceae</taxon>
        <taxon>Phytophthora</taxon>
    </lineage>
</organism>
<keyword evidence="1" id="KW-0732">Signal</keyword>
<gene>
    <name evidence="2" type="ORF">V7S43_011892</name>
</gene>
<evidence type="ECO:0000313" key="3">
    <source>
        <dbReference type="Proteomes" id="UP001632037"/>
    </source>
</evidence>
<name>A0ABD3F8Z9_9STRA</name>
<dbReference type="EMBL" id="JBIMZQ010000029">
    <property type="protein sequence ID" value="KAL3662946.1"/>
    <property type="molecule type" value="Genomic_DNA"/>
</dbReference>
<accession>A0ABD3F8Z9</accession>
<proteinExistence type="predicted"/>